<organism evidence="2 3">
    <name type="scientific">Shewanella hanedai</name>
    <name type="common">Alteromonas hanedai</name>
    <dbReference type="NCBI Taxonomy" id="25"/>
    <lineage>
        <taxon>Bacteria</taxon>
        <taxon>Pseudomonadati</taxon>
        <taxon>Pseudomonadota</taxon>
        <taxon>Gammaproteobacteria</taxon>
        <taxon>Alteromonadales</taxon>
        <taxon>Shewanellaceae</taxon>
        <taxon>Shewanella</taxon>
    </lineage>
</organism>
<dbReference type="RefSeq" id="WP_144041906.1">
    <property type="nucleotide sequence ID" value="NZ_BMPL01000029.1"/>
</dbReference>
<dbReference type="InterPro" id="IPR025711">
    <property type="entry name" value="PepSY"/>
</dbReference>
<proteinExistence type="predicted"/>
<feature type="domain" description="PepSY" evidence="1">
    <location>
        <begin position="56"/>
        <end position="110"/>
    </location>
</feature>
<accession>A0A553JJG8</accession>
<dbReference type="AlphaFoldDB" id="A0A553JJG8"/>
<sequence>MKLGSILILATTLVIGSLLSFTGQAASAYLTSAATSSMSIAGQSSKQGNRQLKVKSRDHAIQLVRRQYPGKVLKAQSSQVNGHQGYRVKMLSSQGVVFYVSVDAQTGSVRRN</sequence>
<dbReference type="OrthoDB" id="5772592at2"/>
<evidence type="ECO:0000259" key="1">
    <source>
        <dbReference type="Pfam" id="PF03413"/>
    </source>
</evidence>
<evidence type="ECO:0000313" key="2">
    <source>
        <dbReference type="EMBL" id="TRY12594.1"/>
    </source>
</evidence>
<dbReference type="EMBL" id="VKGK01000030">
    <property type="protein sequence ID" value="TRY12594.1"/>
    <property type="molecule type" value="Genomic_DNA"/>
</dbReference>
<dbReference type="Pfam" id="PF03413">
    <property type="entry name" value="PepSY"/>
    <property type="match status" value="1"/>
</dbReference>
<dbReference type="Proteomes" id="UP000318126">
    <property type="component" value="Unassembled WGS sequence"/>
</dbReference>
<comment type="caution">
    <text evidence="2">The sequence shown here is derived from an EMBL/GenBank/DDBJ whole genome shotgun (WGS) entry which is preliminary data.</text>
</comment>
<gene>
    <name evidence="2" type="ORF">FN961_19755</name>
</gene>
<evidence type="ECO:0000313" key="3">
    <source>
        <dbReference type="Proteomes" id="UP000318126"/>
    </source>
</evidence>
<name>A0A553JJG8_SHEHA</name>
<reference evidence="3" key="1">
    <citation type="submission" date="2019-07" db="EMBL/GenBank/DDBJ databases">
        <title>Shewanella sp. YLB-08 draft genomic sequence.</title>
        <authorList>
            <person name="Yu L."/>
        </authorList>
    </citation>
    <scope>NUCLEOTIDE SEQUENCE [LARGE SCALE GENOMIC DNA]</scope>
    <source>
        <strain evidence="3">JCM 20706</strain>
    </source>
</reference>
<protein>
    <submittedName>
        <fullName evidence="2">PepSY domain-containing protein</fullName>
    </submittedName>
</protein>
<keyword evidence="3" id="KW-1185">Reference proteome</keyword>